<evidence type="ECO:0000313" key="1">
    <source>
        <dbReference type="EMBL" id="GFD59277.1"/>
    </source>
</evidence>
<feature type="non-terminal residue" evidence="1">
    <location>
        <position position="1"/>
    </location>
</feature>
<proteinExistence type="predicted"/>
<organism evidence="1">
    <name type="scientific">Tanacetum cinerariifolium</name>
    <name type="common">Dalmatian daisy</name>
    <name type="synonym">Chrysanthemum cinerariifolium</name>
    <dbReference type="NCBI Taxonomy" id="118510"/>
    <lineage>
        <taxon>Eukaryota</taxon>
        <taxon>Viridiplantae</taxon>
        <taxon>Streptophyta</taxon>
        <taxon>Embryophyta</taxon>
        <taxon>Tracheophyta</taxon>
        <taxon>Spermatophyta</taxon>
        <taxon>Magnoliopsida</taxon>
        <taxon>eudicotyledons</taxon>
        <taxon>Gunneridae</taxon>
        <taxon>Pentapetalae</taxon>
        <taxon>asterids</taxon>
        <taxon>campanulids</taxon>
        <taxon>Asterales</taxon>
        <taxon>Asteraceae</taxon>
        <taxon>Asteroideae</taxon>
        <taxon>Anthemideae</taxon>
        <taxon>Anthemidinae</taxon>
        <taxon>Tanacetum</taxon>
    </lineage>
</organism>
<protein>
    <submittedName>
        <fullName evidence="1">Uncharacterized protein</fullName>
    </submittedName>
</protein>
<accession>A0A699XHZ4</accession>
<name>A0A699XHZ4_TANCI</name>
<sequence>SGCGALGPGPRS</sequence>
<dbReference type="EMBL" id="BKCJ011863042">
    <property type="protein sequence ID" value="GFD59277.1"/>
    <property type="molecule type" value="Genomic_DNA"/>
</dbReference>
<gene>
    <name evidence="1" type="ORF">Tci_931246</name>
</gene>
<comment type="caution">
    <text evidence="1">The sequence shown here is derived from an EMBL/GenBank/DDBJ whole genome shotgun (WGS) entry which is preliminary data.</text>
</comment>
<reference evidence="1" key="1">
    <citation type="journal article" date="2019" name="Sci. Rep.">
        <title>Draft genome of Tanacetum cinerariifolium, the natural source of mosquito coil.</title>
        <authorList>
            <person name="Yamashiro T."/>
            <person name="Shiraishi A."/>
            <person name="Satake H."/>
            <person name="Nakayama K."/>
        </authorList>
    </citation>
    <scope>NUCLEOTIDE SEQUENCE</scope>
</reference>